<gene>
    <name evidence="1" type="ORF">E5357_01955</name>
</gene>
<dbReference type="EMBL" id="SRZB01000002">
    <property type="protein sequence ID" value="TGY00293.1"/>
    <property type="molecule type" value="Genomic_DNA"/>
</dbReference>
<proteinExistence type="predicted"/>
<sequence length="471" mass="54021">MKKKNVTLGLLVLFAVLVMLPIKAEAGWQLENGQYYHYNSAGMLSTNKKIGQYYVGKNGARYINRWKGKNFYGEDGKRIPNFKGGWQTIEGKRYYYTPEGKKVTGWLKLKGKKYYLDENGVMLLKWKVINGNYYYFSTGRKQYGAALKGWQKLNRKRFYLSEKNGKLKLGWFSVGNKKYYATTGEGVYTGIRDIDGQSYLFNSPSGALLKGWRTYQGNKYYCTRKTGALAKGMGSIGGRLYYFDEAGVMQKSKVVTVDNVAYSINANGICTKIASSSGTPDDMLFFTLYESGIEGYGQVGGDNGNACGKYQFDRRYSLIPLVKYCYGKDPVVFKAFEPYAKWSNTSKYQTKLLNNQKFYKAWTSIYETYPFVFKNYQDAFAMQEYYSPVERQLQAWGIDISNRPYVVRGTVFSYSIQHGAGTAAMAVRDAKIKNTTTNEDFIKKLYKYRISKFPTYKSRYTREMNDALGRL</sequence>
<name>A0AC61R2W5_9FIRM</name>
<accession>A0AC61R2W5</accession>
<comment type="caution">
    <text evidence="1">The sequence shown here is derived from an EMBL/GenBank/DDBJ whole genome shotgun (WGS) entry which is preliminary data.</text>
</comment>
<evidence type="ECO:0000313" key="2">
    <source>
        <dbReference type="Proteomes" id="UP000307720"/>
    </source>
</evidence>
<keyword evidence="2" id="KW-1185">Reference proteome</keyword>
<evidence type="ECO:0000313" key="1">
    <source>
        <dbReference type="EMBL" id="TGY00293.1"/>
    </source>
</evidence>
<reference evidence="1" key="1">
    <citation type="submission" date="2019-04" db="EMBL/GenBank/DDBJ databases">
        <title>Microbes associate with the intestines of laboratory mice.</title>
        <authorList>
            <person name="Navarre W."/>
            <person name="Wong E."/>
            <person name="Huang K."/>
            <person name="Tropini C."/>
            <person name="Ng K."/>
            <person name="Yu B."/>
        </authorList>
    </citation>
    <scope>NUCLEOTIDE SEQUENCE</scope>
    <source>
        <strain evidence="1">NM72_1-8</strain>
    </source>
</reference>
<dbReference type="Proteomes" id="UP000307720">
    <property type="component" value="Unassembled WGS sequence"/>
</dbReference>
<organism evidence="1 2">
    <name type="scientific">Hominisplanchenecus murintestinalis</name>
    <dbReference type="NCBI Taxonomy" id="2941517"/>
    <lineage>
        <taxon>Bacteria</taxon>
        <taxon>Bacillati</taxon>
        <taxon>Bacillota</taxon>
        <taxon>Clostridia</taxon>
        <taxon>Lachnospirales</taxon>
        <taxon>Lachnospiraceae</taxon>
        <taxon>Hominisplanchenecus</taxon>
    </lineage>
</organism>
<protein>
    <submittedName>
        <fullName evidence="1">N-acetylmuramoyl-L-alanine amidase family protein</fullName>
    </submittedName>
</protein>